<accession>G8Y1B4</accession>
<evidence type="ECO:0000313" key="3">
    <source>
        <dbReference type="Proteomes" id="UP000005222"/>
    </source>
</evidence>
<dbReference type="eggNOG" id="ENOG502T44W">
    <property type="taxonomic scope" value="Eukaryota"/>
</dbReference>
<organism evidence="2 3">
    <name type="scientific">Pichia sorbitophila (strain ATCC MYA-4447 / BCRC 22081 / CBS 7064 / NBRC 10061 / NRRL Y-12695)</name>
    <name type="common">Hybrid yeast</name>
    <dbReference type="NCBI Taxonomy" id="559304"/>
    <lineage>
        <taxon>Eukaryota</taxon>
        <taxon>Fungi</taxon>
        <taxon>Dikarya</taxon>
        <taxon>Ascomycota</taxon>
        <taxon>Saccharomycotina</taxon>
        <taxon>Pichiomycetes</taxon>
        <taxon>Debaryomycetaceae</taxon>
        <taxon>Millerozyma</taxon>
    </lineage>
</organism>
<dbReference type="HOGENOM" id="CLU_091745_0_0_1"/>
<reference evidence="2 3" key="1">
    <citation type="journal article" date="2012" name="G3 (Bethesda)">
        <title>Pichia sorbitophila, an interspecies yeast hybrid reveals early steps of genome resolution following polyploidization.</title>
        <authorList>
            <person name="Leh Louis V."/>
            <person name="Despons L."/>
            <person name="Friedrich A."/>
            <person name="Martin T."/>
            <person name="Durrens P."/>
            <person name="Casaregola S."/>
            <person name="Neuveglise C."/>
            <person name="Fairhead C."/>
            <person name="Marck C."/>
            <person name="Cruz J.A."/>
            <person name="Straub M.L."/>
            <person name="Kugler V."/>
            <person name="Sacerdot C."/>
            <person name="Uzunov Z."/>
            <person name="Thierry A."/>
            <person name="Weiss S."/>
            <person name="Bleykasten C."/>
            <person name="De Montigny J."/>
            <person name="Jacques N."/>
            <person name="Jung P."/>
            <person name="Lemaire M."/>
            <person name="Mallet S."/>
            <person name="Morel G."/>
            <person name="Richard G.F."/>
            <person name="Sarkar A."/>
            <person name="Savel G."/>
            <person name="Schacherer J."/>
            <person name="Seret M.L."/>
            <person name="Talla E."/>
            <person name="Samson G."/>
            <person name="Jubin C."/>
            <person name="Poulain J."/>
            <person name="Vacherie B."/>
            <person name="Barbe V."/>
            <person name="Pelletier E."/>
            <person name="Sherman D.J."/>
            <person name="Westhof E."/>
            <person name="Weissenbach J."/>
            <person name="Baret P.V."/>
            <person name="Wincker P."/>
            <person name="Gaillardin C."/>
            <person name="Dujon B."/>
            <person name="Souciet J.L."/>
        </authorList>
    </citation>
    <scope>NUCLEOTIDE SEQUENCE [LARGE SCALE GENOMIC DNA]</scope>
    <source>
        <strain evidence="3">ATCC MYA-4447 / BCRC 22081 / CBS 7064 / NBRC 10061 / NRRL Y-12695</strain>
    </source>
</reference>
<sequence>MLSSKKHPREYDERDQGSALDRNGKRIKLDSLLENLRIDDSAADKNEELTPIQETKSNNERISSKPNSYVVNSSLKLRPYSIYKKSSSSVFSSIASGSGGSPELSPYITEKLYSHFKNVYQSKCALIRWYRPYYLIAYHFQRWVTRLFNRFIRKYNTLHPDKNLSALYVHGRLMEMIKSPKSSVDYTQYISILMHENKIEQKALNTKREQREAKLSAESEGTSGTVGYNYWDKKAKDKDCDMADSTSLGTESDDSEPKILEILDQFNEDDIAMNEADSADEEPDGSMEVETLPPESNILESNYGTYYQDYLKTNI</sequence>
<dbReference type="EMBL" id="FO082046">
    <property type="protein sequence ID" value="CCE86617.1"/>
    <property type="molecule type" value="Genomic_DNA"/>
</dbReference>
<evidence type="ECO:0000256" key="1">
    <source>
        <dbReference type="SAM" id="MobiDB-lite"/>
    </source>
</evidence>
<feature type="compositionally biased region" description="Basic and acidic residues" evidence="1">
    <location>
        <begin position="9"/>
        <end position="24"/>
    </location>
</feature>
<proteinExistence type="predicted"/>
<gene>
    <name evidence="2" type="primary">Piso0_005117</name>
    <name evidence="2" type="ORF">GNLVRS01_PISO0N08175g</name>
</gene>
<dbReference type="OMA" id="YWDNLKF"/>
<dbReference type="OrthoDB" id="4084459at2759"/>
<dbReference type="InParanoid" id="G8Y1B4"/>
<feature type="region of interest" description="Disordered" evidence="1">
    <location>
        <begin position="1"/>
        <end position="24"/>
    </location>
</feature>
<keyword evidence="3" id="KW-1185">Reference proteome</keyword>
<name>G8Y1B4_PICSO</name>
<evidence type="ECO:0000313" key="2">
    <source>
        <dbReference type="EMBL" id="CCE86617.1"/>
    </source>
</evidence>
<dbReference type="AlphaFoldDB" id="G8Y1B4"/>
<dbReference type="Proteomes" id="UP000005222">
    <property type="component" value="Chromosome N"/>
</dbReference>
<protein>
    <submittedName>
        <fullName evidence="2">Piso0_005117 protein</fullName>
    </submittedName>
</protein>